<name>A0A2U8FNG2_9BURK</name>
<keyword evidence="9" id="KW-1185">Reference proteome</keyword>
<accession>A0A2U8FNG2</accession>
<evidence type="ECO:0000256" key="5">
    <source>
        <dbReference type="SAM" id="Phobius"/>
    </source>
</evidence>
<dbReference type="KEGG" id="aon:DEH84_03525"/>
<dbReference type="GO" id="GO:0005886">
    <property type="term" value="C:plasma membrane"/>
    <property type="evidence" value="ECO:0007669"/>
    <property type="project" value="TreeGrafter"/>
</dbReference>
<dbReference type="PROSITE" id="PS50885">
    <property type="entry name" value="HAMP"/>
    <property type="match status" value="1"/>
</dbReference>
<dbReference type="PANTHER" id="PTHR43531:SF14">
    <property type="entry name" value="METHYL-ACCEPTING CHEMOTAXIS PROTEIN I-RELATED"/>
    <property type="match status" value="1"/>
</dbReference>
<sequence>MEGAPVGLFSNSRLGTRLIAGFLTVVLLGAIGSAVGIHALGRLNEHSHRLYDKELLGISYVKEANINLIYVGRARARLALASNEAERAAARATIDKATADLMQWLGQARPKFYTLEGQAMLRQLDGLVSTWQTATQAYLVAATPERLAQRDAELIRLDGEVQAANRQLDDRLTELTRVKEKQGQEAAEEGNAVYRSVMWTMLLLTGASAVIGVGIGVLMTRGLTRQLGGEPGDVAALAGAIAAGDLSTRIDTRRAQPGSVVAGMAEMQQSLRRLVGQVRTSSDSIATASGQIATGNLDLSQRTEEQASNLQQTAASMEQLTGTVATNAETARQASALATAASGVAAEGGEAVQRVVSTMADITASSRQIAEIIGVIDGIAFQTNILALNAAVEAARAGEQGRGFAVVAGEVRSLAQRSAQAAREIRTLIHSSVEKVESGSGLVEAAGRTMAEVMAQVRQVSDLIGEISSATQEQNTGIGQVGQAMSQLDQVTQQNAALVEESAAAAESLSQQASQLVAAVSVFRVAD</sequence>
<dbReference type="InterPro" id="IPR051310">
    <property type="entry name" value="MCP_chemotaxis"/>
</dbReference>
<feature type="transmembrane region" description="Helical" evidence="5">
    <location>
        <begin position="18"/>
        <end position="40"/>
    </location>
</feature>
<feature type="domain" description="HAMP" evidence="7">
    <location>
        <begin position="233"/>
        <end position="276"/>
    </location>
</feature>
<proteinExistence type="inferred from homology"/>
<dbReference type="PRINTS" id="PR00260">
    <property type="entry name" value="CHEMTRNSDUCR"/>
</dbReference>
<organism evidence="8 9">
    <name type="scientific">Aquabacterium olei</name>
    <dbReference type="NCBI Taxonomy" id="1296669"/>
    <lineage>
        <taxon>Bacteria</taxon>
        <taxon>Pseudomonadati</taxon>
        <taxon>Pseudomonadota</taxon>
        <taxon>Betaproteobacteria</taxon>
        <taxon>Burkholderiales</taxon>
        <taxon>Aquabacterium</taxon>
    </lineage>
</organism>
<reference evidence="8 9" key="1">
    <citation type="submission" date="2018-05" db="EMBL/GenBank/DDBJ databases">
        <title>complete genome sequence of Aquabacterium olei NBRC 110486.</title>
        <authorList>
            <person name="Tang B."/>
            <person name="Chang J."/>
            <person name="Zhang L."/>
            <person name="Yang H."/>
        </authorList>
    </citation>
    <scope>NUCLEOTIDE SEQUENCE [LARGE SCALE GENOMIC DNA]</scope>
    <source>
        <strain evidence="8 9">NBRC 110486</strain>
    </source>
</reference>
<keyword evidence="5" id="KW-0472">Membrane</keyword>
<evidence type="ECO:0000259" key="6">
    <source>
        <dbReference type="PROSITE" id="PS50111"/>
    </source>
</evidence>
<evidence type="ECO:0000256" key="1">
    <source>
        <dbReference type="ARBA" id="ARBA00004370"/>
    </source>
</evidence>
<keyword evidence="5" id="KW-0812">Transmembrane</keyword>
<keyword evidence="4" id="KW-0807">Transducer</keyword>
<dbReference type="PROSITE" id="PS50111">
    <property type="entry name" value="CHEMOTAXIS_TRANSDUC_2"/>
    <property type="match status" value="1"/>
</dbReference>
<evidence type="ECO:0000256" key="3">
    <source>
        <dbReference type="ARBA" id="ARBA00029447"/>
    </source>
</evidence>
<dbReference type="Gene3D" id="1.10.287.950">
    <property type="entry name" value="Methyl-accepting chemotaxis protein"/>
    <property type="match status" value="1"/>
</dbReference>
<comment type="similarity">
    <text evidence="3">Belongs to the methyl-accepting chemotaxis (MCP) protein family.</text>
</comment>
<protein>
    <submittedName>
        <fullName evidence="8">Methyl-accepting chemotaxis protein</fullName>
    </submittedName>
</protein>
<dbReference type="InterPro" id="IPR004089">
    <property type="entry name" value="MCPsignal_dom"/>
</dbReference>
<feature type="domain" description="Methyl-accepting transducer" evidence="6">
    <location>
        <begin position="281"/>
        <end position="510"/>
    </location>
</feature>
<evidence type="ECO:0000256" key="2">
    <source>
        <dbReference type="ARBA" id="ARBA00022481"/>
    </source>
</evidence>
<evidence type="ECO:0000259" key="7">
    <source>
        <dbReference type="PROSITE" id="PS50885"/>
    </source>
</evidence>
<feature type="transmembrane region" description="Helical" evidence="5">
    <location>
        <begin position="197"/>
        <end position="219"/>
    </location>
</feature>
<comment type="subcellular location">
    <subcellularLocation>
        <location evidence="1">Membrane</location>
    </subcellularLocation>
</comment>
<dbReference type="GO" id="GO:0006935">
    <property type="term" value="P:chemotaxis"/>
    <property type="evidence" value="ECO:0007669"/>
    <property type="project" value="InterPro"/>
</dbReference>
<dbReference type="GO" id="GO:0007165">
    <property type="term" value="P:signal transduction"/>
    <property type="evidence" value="ECO:0007669"/>
    <property type="project" value="UniProtKB-KW"/>
</dbReference>
<dbReference type="PANTHER" id="PTHR43531">
    <property type="entry name" value="PROTEIN ICFG"/>
    <property type="match status" value="1"/>
</dbReference>
<dbReference type="Pfam" id="PF12729">
    <property type="entry name" value="4HB_MCP_1"/>
    <property type="match status" value="1"/>
</dbReference>
<dbReference type="Proteomes" id="UP000244892">
    <property type="component" value="Chromosome"/>
</dbReference>
<dbReference type="FunFam" id="1.10.287.950:FF:000001">
    <property type="entry name" value="Methyl-accepting chemotaxis sensory transducer"/>
    <property type="match status" value="1"/>
</dbReference>
<dbReference type="InterPro" id="IPR004090">
    <property type="entry name" value="Chemotax_Me-accpt_rcpt"/>
</dbReference>
<gene>
    <name evidence="8" type="ORF">DEH84_03525</name>
</gene>
<dbReference type="EMBL" id="CP029210">
    <property type="protein sequence ID" value="AWI52591.1"/>
    <property type="molecule type" value="Genomic_DNA"/>
</dbReference>
<dbReference type="CDD" id="cd11386">
    <property type="entry name" value="MCP_signal"/>
    <property type="match status" value="1"/>
</dbReference>
<evidence type="ECO:0000313" key="9">
    <source>
        <dbReference type="Proteomes" id="UP000244892"/>
    </source>
</evidence>
<evidence type="ECO:0000256" key="4">
    <source>
        <dbReference type="PROSITE-ProRule" id="PRU00284"/>
    </source>
</evidence>
<keyword evidence="2" id="KW-0488">Methylation</keyword>
<keyword evidence="5" id="KW-1133">Transmembrane helix</keyword>
<evidence type="ECO:0000313" key="8">
    <source>
        <dbReference type="EMBL" id="AWI52591.1"/>
    </source>
</evidence>
<dbReference type="InterPro" id="IPR003660">
    <property type="entry name" value="HAMP_dom"/>
</dbReference>
<dbReference type="InterPro" id="IPR024478">
    <property type="entry name" value="HlyB_4HB_MCP"/>
</dbReference>
<dbReference type="GO" id="GO:0004888">
    <property type="term" value="F:transmembrane signaling receptor activity"/>
    <property type="evidence" value="ECO:0007669"/>
    <property type="project" value="InterPro"/>
</dbReference>
<dbReference type="AlphaFoldDB" id="A0A2U8FNG2"/>
<dbReference type="SUPFAM" id="SSF58104">
    <property type="entry name" value="Methyl-accepting chemotaxis protein (MCP) signaling domain"/>
    <property type="match status" value="1"/>
</dbReference>
<dbReference type="Pfam" id="PF00015">
    <property type="entry name" value="MCPsignal"/>
    <property type="match status" value="1"/>
</dbReference>
<dbReference type="SMART" id="SM00283">
    <property type="entry name" value="MA"/>
    <property type="match status" value="1"/>
</dbReference>